<evidence type="ECO:0000313" key="9">
    <source>
        <dbReference type="Proteomes" id="UP000030151"/>
    </source>
</evidence>
<dbReference type="Pfam" id="PF07690">
    <property type="entry name" value="MFS_1"/>
    <property type="match status" value="1"/>
</dbReference>
<feature type="transmembrane region" description="Helical" evidence="6">
    <location>
        <begin position="324"/>
        <end position="346"/>
    </location>
</feature>
<feature type="transmembrane region" description="Helical" evidence="6">
    <location>
        <begin position="249"/>
        <end position="271"/>
    </location>
</feature>
<evidence type="ECO:0000256" key="4">
    <source>
        <dbReference type="ARBA" id="ARBA00023136"/>
    </source>
</evidence>
<dbReference type="Gene3D" id="1.20.1250.20">
    <property type="entry name" value="MFS general substrate transporter like domains"/>
    <property type="match status" value="1"/>
</dbReference>
<name>A0A0A1V5R0_9HYPO</name>
<dbReference type="OrthoDB" id="4161376at2759"/>
<keyword evidence="2 6" id="KW-0812">Transmembrane</keyword>
<dbReference type="Proteomes" id="UP000030151">
    <property type="component" value="Unassembled WGS sequence"/>
</dbReference>
<comment type="subcellular location">
    <subcellularLocation>
        <location evidence="1">Membrane</location>
        <topology evidence="1">Multi-pass membrane protein</topology>
    </subcellularLocation>
</comment>
<dbReference type="PANTHER" id="PTHR23501">
    <property type="entry name" value="MAJOR FACILITATOR SUPERFAMILY"/>
    <property type="match status" value="1"/>
</dbReference>
<feature type="domain" description="Major facilitator superfamily (MFS) profile" evidence="7">
    <location>
        <begin position="49"/>
        <end position="568"/>
    </location>
</feature>
<feature type="transmembrane region" description="Helical" evidence="6">
    <location>
        <begin position="366"/>
        <end position="384"/>
    </location>
</feature>
<dbReference type="EMBL" id="JELW01000002">
    <property type="protein sequence ID" value="EXV04946.1"/>
    <property type="molecule type" value="Genomic_DNA"/>
</dbReference>
<dbReference type="GO" id="GO:0022857">
    <property type="term" value="F:transmembrane transporter activity"/>
    <property type="evidence" value="ECO:0007669"/>
    <property type="project" value="InterPro"/>
</dbReference>
<feature type="transmembrane region" description="Helical" evidence="6">
    <location>
        <begin position="175"/>
        <end position="198"/>
    </location>
</feature>
<feature type="transmembrane region" description="Helical" evidence="6">
    <location>
        <begin position="283"/>
        <end position="303"/>
    </location>
</feature>
<dbReference type="SUPFAM" id="SSF103473">
    <property type="entry name" value="MFS general substrate transporter"/>
    <property type="match status" value="1"/>
</dbReference>
<evidence type="ECO:0000256" key="1">
    <source>
        <dbReference type="ARBA" id="ARBA00004141"/>
    </source>
</evidence>
<dbReference type="InterPro" id="IPR053791">
    <property type="entry name" value="MFS_Tri12-like"/>
</dbReference>
<dbReference type="InterPro" id="IPR020846">
    <property type="entry name" value="MFS_dom"/>
</dbReference>
<proteinExistence type="predicted"/>
<dbReference type="InterPro" id="IPR011701">
    <property type="entry name" value="MFS"/>
</dbReference>
<dbReference type="eggNOG" id="KOG0254">
    <property type="taxonomic scope" value="Eukaryota"/>
</dbReference>
<feature type="region of interest" description="Disordered" evidence="5">
    <location>
        <begin position="1"/>
        <end position="30"/>
    </location>
</feature>
<comment type="caution">
    <text evidence="8">The sequence shown here is derived from an EMBL/GenBank/DDBJ whole genome shotgun (WGS) entry which is preliminary data.</text>
</comment>
<keyword evidence="3 6" id="KW-1133">Transmembrane helix</keyword>
<evidence type="ECO:0000259" key="7">
    <source>
        <dbReference type="PROSITE" id="PS50850"/>
    </source>
</evidence>
<feature type="transmembrane region" description="Helical" evidence="6">
    <location>
        <begin position="391"/>
        <end position="410"/>
    </location>
</feature>
<keyword evidence="4 6" id="KW-0472">Membrane</keyword>
<feature type="transmembrane region" description="Helical" evidence="6">
    <location>
        <begin position="544"/>
        <end position="563"/>
    </location>
</feature>
<evidence type="ECO:0000313" key="8">
    <source>
        <dbReference type="EMBL" id="EXV04946.1"/>
    </source>
</evidence>
<feature type="compositionally biased region" description="Polar residues" evidence="5">
    <location>
        <begin position="1"/>
        <end position="13"/>
    </location>
</feature>
<evidence type="ECO:0000256" key="3">
    <source>
        <dbReference type="ARBA" id="ARBA00022989"/>
    </source>
</evidence>
<dbReference type="CDD" id="cd06179">
    <property type="entry name" value="MFS_TRI12_like"/>
    <property type="match status" value="1"/>
</dbReference>
<dbReference type="InterPro" id="IPR036259">
    <property type="entry name" value="MFS_trans_sf"/>
</dbReference>
<evidence type="ECO:0000256" key="5">
    <source>
        <dbReference type="SAM" id="MobiDB-lite"/>
    </source>
</evidence>
<evidence type="ECO:0000256" key="2">
    <source>
        <dbReference type="ARBA" id="ARBA00022692"/>
    </source>
</evidence>
<dbReference type="HOGENOM" id="CLU_000960_25_1_1"/>
<feature type="transmembrane region" description="Helical" evidence="6">
    <location>
        <begin position="210"/>
        <end position="229"/>
    </location>
</feature>
<dbReference type="PROSITE" id="PS50850">
    <property type="entry name" value="MFS"/>
    <property type="match status" value="1"/>
</dbReference>
<accession>A0A0A1V5R0</accession>
<protein>
    <submittedName>
        <fullName evidence="8">MFS transporter</fullName>
    </submittedName>
</protein>
<evidence type="ECO:0000256" key="6">
    <source>
        <dbReference type="SAM" id="Phobius"/>
    </source>
</evidence>
<feature type="transmembrane region" description="Helical" evidence="6">
    <location>
        <begin position="118"/>
        <end position="134"/>
    </location>
</feature>
<dbReference type="PANTHER" id="PTHR23501:SF195">
    <property type="entry name" value="PEP5"/>
    <property type="match status" value="1"/>
</dbReference>
<gene>
    <name evidence="8" type="ORF">X797_002632</name>
</gene>
<feature type="transmembrane region" description="Helical" evidence="6">
    <location>
        <begin position="416"/>
        <end position="440"/>
    </location>
</feature>
<feature type="transmembrane region" description="Helical" evidence="6">
    <location>
        <begin position="447"/>
        <end position="475"/>
    </location>
</feature>
<dbReference type="AlphaFoldDB" id="A0A0A1V5R0"/>
<sequence>MDATSTSKTTEMVTETPRQEDGLNEKSNSSSQVNLVYSDASQEPEIHLRTYVAVVAMLLLNYVQIIALQGPPLVANNMGKSLGNPAAQAWIPTALSLVQAVLAPVISSASDTFQARKLILVVGCVISFIGSAVAPGSQSIYRLIVAQILIGFGFSSTALAYSVPSEILPKKWRPMVQSIVNIAAALGACSGPLIMGALSRSDPMNGWRNYYWMQMAMWGLTAVSILIGYRPRKRYTVYHEMSLSQKIKALDLIGVGLFASGLTLFLVGLNLGGGQFAWTDKKVLATLIIGLVTLLAFIVYEWRGTKVGIAHHDLFRKGVSSGRTFSLFIALMFIEGIMFFAFSIFYPVLTTSLFEQDPLLVAARAQPFWIACGISTLVWGYWSIKAKSIRVPLSVAFLIFTGGTVGFATIQPDDSLSTWFFAGVSGIGFGGPLILIITGIQLATPHALIATATALAITSRAVSVAVFTVIFSIAFTERLQPNIASQVPMAALKAGLPVSSVEAFVGALAARDMAALSQIQGVTPQIIAAGIQALKQAFADSIRVVFIIAAPFGALACLLCWFLDDQSKEMNYRVDAPIEDLHARARASDAVIGP</sequence>
<feature type="transmembrane region" description="Helical" evidence="6">
    <location>
        <begin position="140"/>
        <end position="163"/>
    </location>
</feature>
<feature type="transmembrane region" description="Helical" evidence="6">
    <location>
        <begin position="48"/>
        <end position="67"/>
    </location>
</feature>
<dbReference type="GO" id="GO:0005886">
    <property type="term" value="C:plasma membrane"/>
    <property type="evidence" value="ECO:0007669"/>
    <property type="project" value="TreeGrafter"/>
</dbReference>
<feature type="transmembrane region" description="Helical" evidence="6">
    <location>
        <begin position="87"/>
        <end position="106"/>
    </location>
</feature>
<organism evidence="8 9">
    <name type="scientific">Metarhizium robertsii</name>
    <dbReference type="NCBI Taxonomy" id="568076"/>
    <lineage>
        <taxon>Eukaryota</taxon>
        <taxon>Fungi</taxon>
        <taxon>Dikarya</taxon>
        <taxon>Ascomycota</taxon>
        <taxon>Pezizomycotina</taxon>
        <taxon>Sordariomycetes</taxon>
        <taxon>Hypocreomycetidae</taxon>
        <taxon>Hypocreales</taxon>
        <taxon>Clavicipitaceae</taxon>
        <taxon>Metarhizium</taxon>
    </lineage>
</organism>
<reference evidence="8 9" key="1">
    <citation type="submission" date="2014-02" db="EMBL/GenBank/DDBJ databases">
        <title>The genome sequence of the entomopathogenic fungus Metarhizium robertsii ARSEF 2575.</title>
        <authorList>
            <person name="Giuliano Garisto Donzelli B."/>
            <person name="Roe B.A."/>
            <person name="Macmil S.L."/>
            <person name="Krasnoff S.B."/>
            <person name="Gibson D.M."/>
        </authorList>
    </citation>
    <scope>NUCLEOTIDE SEQUENCE [LARGE SCALE GENOMIC DNA]</scope>
    <source>
        <strain evidence="8 9">ARSEF 2575</strain>
    </source>
</reference>